<protein>
    <submittedName>
        <fullName evidence="2">Uncharacterized protein</fullName>
    </submittedName>
</protein>
<feature type="region of interest" description="Disordered" evidence="1">
    <location>
        <begin position="104"/>
        <end position="123"/>
    </location>
</feature>
<dbReference type="Proteomes" id="UP000199170">
    <property type="component" value="Unassembled WGS sequence"/>
</dbReference>
<evidence type="ECO:0000256" key="1">
    <source>
        <dbReference type="SAM" id="MobiDB-lite"/>
    </source>
</evidence>
<gene>
    <name evidence="2" type="ORF">SAMN04487946_10186</name>
</gene>
<name>A0A1H3CMH7_9EURY</name>
<evidence type="ECO:0000313" key="3">
    <source>
        <dbReference type="Proteomes" id="UP000199170"/>
    </source>
</evidence>
<dbReference type="InterPro" id="IPR058272">
    <property type="entry name" value="DUF7966"/>
</dbReference>
<dbReference type="RefSeq" id="WP_089763939.1">
    <property type="nucleotide sequence ID" value="NZ_FNPB01000001.1"/>
</dbReference>
<dbReference type="Pfam" id="PF25920">
    <property type="entry name" value="DUF7966"/>
    <property type="match status" value="1"/>
</dbReference>
<dbReference type="EMBL" id="FNPB01000001">
    <property type="protein sequence ID" value="SDX55098.1"/>
    <property type="molecule type" value="Genomic_DNA"/>
</dbReference>
<keyword evidence="3" id="KW-1185">Reference proteome</keyword>
<reference evidence="3" key="1">
    <citation type="submission" date="2016-10" db="EMBL/GenBank/DDBJ databases">
        <authorList>
            <person name="Varghese N."/>
            <person name="Submissions S."/>
        </authorList>
    </citation>
    <scope>NUCLEOTIDE SEQUENCE [LARGE SCALE GENOMIC DNA]</scope>
    <source>
        <strain evidence="3">CGMCC 1.10118</strain>
    </source>
</reference>
<evidence type="ECO:0000313" key="2">
    <source>
        <dbReference type="EMBL" id="SDX55098.1"/>
    </source>
</evidence>
<accession>A0A1H3CMH7</accession>
<feature type="compositionally biased region" description="Polar residues" evidence="1">
    <location>
        <begin position="111"/>
        <end position="123"/>
    </location>
</feature>
<proteinExistence type="predicted"/>
<organism evidence="2 3">
    <name type="scientific">Halobellus clavatus</name>
    <dbReference type="NCBI Taxonomy" id="660517"/>
    <lineage>
        <taxon>Archaea</taxon>
        <taxon>Methanobacteriati</taxon>
        <taxon>Methanobacteriota</taxon>
        <taxon>Stenosarchaea group</taxon>
        <taxon>Halobacteria</taxon>
        <taxon>Halobacteriales</taxon>
        <taxon>Haloferacaceae</taxon>
        <taxon>Halobellus</taxon>
    </lineage>
</organism>
<sequence length="123" mass="12723">MSNTPAPSAHAVRRSLRALADGTAPRSSPADVVAVDAAARAIAEAEAATTCAQRASAYLADGRLAALDRAVDAAATERSSDDHDDDLARRGRAARRTLRRLQTALLDARTDSQSSPAVGQASD</sequence>
<dbReference type="AlphaFoldDB" id="A0A1H3CMH7"/>